<dbReference type="AlphaFoldDB" id="A0AAW7Z128"/>
<dbReference type="EMBL" id="JAUOQI010000002">
    <property type="protein sequence ID" value="MDO6576286.1"/>
    <property type="molecule type" value="Genomic_DNA"/>
</dbReference>
<keyword evidence="3 5" id="KW-1133">Transmembrane helix</keyword>
<gene>
    <name evidence="6" type="ORF">Q4527_02740</name>
</gene>
<dbReference type="Proteomes" id="UP001170717">
    <property type="component" value="Unassembled WGS sequence"/>
</dbReference>
<feature type="transmembrane region" description="Helical" evidence="5">
    <location>
        <begin position="70"/>
        <end position="87"/>
    </location>
</feature>
<dbReference type="RefSeq" id="WP_061997221.1">
    <property type="nucleotide sequence ID" value="NZ_CP014322.1"/>
</dbReference>
<evidence type="ECO:0000313" key="7">
    <source>
        <dbReference type="Proteomes" id="UP001170717"/>
    </source>
</evidence>
<dbReference type="GO" id="GO:0016020">
    <property type="term" value="C:membrane"/>
    <property type="evidence" value="ECO:0007669"/>
    <property type="project" value="UniProtKB-SubCell"/>
</dbReference>
<keyword evidence="2 5" id="KW-0812">Transmembrane</keyword>
<accession>A0AAW7Z128</accession>
<feature type="transmembrane region" description="Helical" evidence="5">
    <location>
        <begin position="152"/>
        <end position="175"/>
    </location>
</feature>
<dbReference type="PANTHER" id="PTHR30249">
    <property type="entry name" value="PUTATIVE SEROTONIN TRANSPORTER"/>
    <property type="match status" value="1"/>
</dbReference>
<dbReference type="Pfam" id="PF04172">
    <property type="entry name" value="LrgB"/>
    <property type="match status" value="1"/>
</dbReference>
<comment type="subcellular location">
    <subcellularLocation>
        <location evidence="1">Membrane</location>
        <topology evidence="1">Multi-pass membrane protein</topology>
    </subcellularLocation>
</comment>
<name>A0AAW7Z128_9ALTE</name>
<feature type="transmembrane region" description="Helical" evidence="5">
    <location>
        <begin position="13"/>
        <end position="31"/>
    </location>
</feature>
<evidence type="ECO:0000256" key="5">
    <source>
        <dbReference type="SAM" id="Phobius"/>
    </source>
</evidence>
<dbReference type="GeneID" id="83257151"/>
<proteinExistence type="predicted"/>
<keyword evidence="4 5" id="KW-0472">Membrane</keyword>
<comment type="caution">
    <text evidence="6">The sequence shown here is derived from an EMBL/GenBank/DDBJ whole genome shotgun (WGS) entry which is preliminary data.</text>
</comment>
<feature type="transmembrane region" description="Helical" evidence="5">
    <location>
        <begin position="43"/>
        <end position="64"/>
    </location>
</feature>
<dbReference type="InterPro" id="IPR007300">
    <property type="entry name" value="CidB/LrgB"/>
</dbReference>
<evidence type="ECO:0000256" key="4">
    <source>
        <dbReference type="ARBA" id="ARBA00023136"/>
    </source>
</evidence>
<dbReference type="PANTHER" id="PTHR30249:SF0">
    <property type="entry name" value="PLASTIDAL GLYCOLATE_GLYCERATE TRANSLOCATOR 1, CHLOROPLASTIC"/>
    <property type="match status" value="1"/>
</dbReference>
<feature type="transmembrane region" description="Helical" evidence="5">
    <location>
        <begin position="99"/>
        <end position="122"/>
    </location>
</feature>
<evidence type="ECO:0000313" key="6">
    <source>
        <dbReference type="EMBL" id="MDO6576286.1"/>
    </source>
</evidence>
<evidence type="ECO:0000256" key="2">
    <source>
        <dbReference type="ARBA" id="ARBA00022692"/>
    </source>
</evidence>
<organism evidence="6 7">
    <name type="scientific">Alteromonas stellipolaris</name>
    <dbReference type="NCBI Taxonomy" id="233316"/>
    <lineage>
        <taxon>Bacteria</taxon>
        <taxon>Pseudomonadati</taxon>
        <taxon>Pseudomonadota</taxon>
        <taxon>Gammaproteobacteria</taxon>
        <taxon>Alteromonadales</taxon>
        <taxon>Alteromonadaceae</taxon>
        <taxon>Alteromonas/Salinimonas group</taxon>
        <taxon>Alteromonas</taxon>
    </lineage>
</organism>
<evidence type="ECO:0000256" key="3">
    <source>
        <dbReference type="ARBA" id="ARBA00022989"/>
    </source>
</evidence>
<sequence>MIEAIRNTTTLSGIAWLAITLLFYWIGLAINRKYYRYPISHPLIFTALSVGSVVYLSNTAMAHYQQSASLLHWLLGPVTVALALPIYRQWQRLRHYGLPLLLSIMAGGIVAPILAWAALWVFNSPVSIQLTMLAKSITTPLAMEASAQIGGIPALAAVFVITTGVVGAIAATSVFRIFKVSDTQSQGVALGTVAHAVGTAKSLHMGDEVAAMATLGLCVNGIFTAIILPLLFSFLSPSL</sequence>
<protein>
    <submittedName>
        <fullName evidence="6">LrgB family protein</fullName>
    </submittedName>
</protein>
<reference evidence="6" key="1">
    <citation type="submission" date="2023-07" db="EMBL/GenBank/DDBJ databases">
        <title>Genome content predicts the carbon catabolic preferences of heterotrophic bacteria.</title>
        <authorList>
            <person name="Gralka M."/>
        </authorList>
    </citation>
    <scope>NUCLEOTIDE SEQUENCE</scope>
    <source>
        <strain evidence="6">F2M12</strain>
    </source>
</reference>
<evidence type="ECO:0000256" key="1">
    <source>
        <dbReference type="ARBA" id="ARBA00004141"/>
    </source>
</evidence>
<feature type="transmembrane region" description="Helical" evidence="5">
    <location>
        <begin position="209"/>
        <end position="235"/>
    </location>
</feature>